<evidence type="ECO:0000313" key="3">
    <source>
        <dbReference type="Proteomes" id="UP001205919"/>
    </source>
</evidence>
<dbReference type="AlphaFoldDB" id="A0AAW5K0B5"/>
<comment type="caution">
    <text evidence="2">The sequence shown here is derived from an EMBL/GenBank/DDBJ whole genome shotgun (WGS) entry which is preliminary data.</text>
</comment>
<keyword evidence="3" id="KW-1185">Reference proteome</keyword>
<sequence length="374" mass="40932">MAEERDNGRARQARLEMTLAGADITKDIAPFLISFSYEDNRSGEADLISVVLEDSDGRFRGDWFPQKNSIVEVAIKVADWQEQGDGATLKCGTFELDEIEATQGTLTMKGVSVPVTAGGRREKVTKTWEKAYLKTVATDVAKKSGLELKYTALENPYFGRIDQKQESSLEFLSRIVHKAGLAIKIVNNKIAIYNEVDAEKEAAAFTVERTSGFVTGWSFRTQSVDTYKACEVTYFDAKTKTSYKGTATAAGEEEPSGQVLRISNERVESNAEAIRLAEKKLRDSNKREVTGRLDCVGNTLMLDGVVIAVSGFGTFDGKYRIAKSTHSVDGGGYTTSVDLESGPPSVRAGGKGEKKAKAKGKKKKKDYSEFFKGV</sequence>
<proteinExistence type="predicted"/>
<evidence type="ECO:0000256" key="1">
    <source>
        <dbReference type="SAM" id="MobiDB-lite"/>
    </source>
</evidence>
<dbReference type="EMBL" id="JANFYT010000013">
    <property type="protein sequence ID" value="MCQ4814250.1"/>
    <property type="molecule type" value="Genomic_DNA"/>
</dbReference>
<dbReference type="SUPFAM" id="SSF69279">
    <property type="entry name" value="Phage tail proteins"/>
    <property type="match status" value="1"/>
</dbReference>
<evidence type="ECO:0008006" key="4">
    <source>
        <dbReference type="Google" id="ProtNLM"/>
    </source>
</evidence>
<feature type="region of interest" description="Disordered" evidence="1">
    <location>
        <begin position="332"/>
        <end position="360"/>
    </location>
</feature>
<reference evidence="2 3" key="1">
    <citation type="submission" date="2022-06" db="EMBL/GenBank/DDBJ databases">
        <title>Isolation of gut microbiota from human fecal samples.</title>
        <authorList>
            <person name="Pamer E.G."/>
            <person name="Barat B."/>
            <person name="Waligurski E."/>
            <person name="Medina S."/>
            <person name="Paddock L."/>
            <person name="Mostad J."/>
        </authorList>
    </citation>
    <scope>NUCLEOTIDE SEQUENCE [LARGE SCALE GENOMIC DNA]</scope>
    <source>
        <strain evidence="2 3">DFI.9.90</strain>
    </source>
</reference>
<organism evidence="2 3">
    <name type="scientific">Cloacibacillus evryensis</name>
    <dbReference type="NCBI Taxonomy" id="508460"/>
    <lineage>
        <taxon>Bacteria</taxon>
        <taxon>Thermotogati</taxon>
        <taxon>Synergistota</taxon>
        <taxon>Synergistia</taxon>
        <taxon>Synergistales</taxon>
        <taxon>Synergistaceae</taxon>
        <taxon>Cloacibacillus</taxon>
    </lineage>
</organism>
<dbReference type="RefSeq" id="WP_008709994.1">
    <property type="nucleotide sequence ID" value="NZ_CABKQM010000005.1"/>
</dbReference>
<evidence type="ECO:0000313" key="2">
    <source>
        <dbReference type="EMBL" id="MCQ4814250.1"/>
    </source>
</evidence>
<gene>
    <name evidence="2" type="ORF">NE630_07375</name>
</gene>
<accession>A0AAW5K0B5</accession>
<name>A0AAW5K0B5_9BACT</name>
<dbReference type="Proteomes" id="UP001205919">
    <property type="component" value="Unassembled WGS sequence"/>
</dbReference>
<protein>
    <recommendedName>
        <fullName evidence="4">Late control protein</fullName>
    </recommendedName>
</protein>